<evidence type="ECO:0000313" key="2">
    <source>
        <dbReference type="EMBL" id="KKM23875.1"/>
    </source>
</evidence>
<keyword evidence="1" id="KW-1133">Transmembrane helix</keyword>
<feature type="transmembrane region" description="Helical" evidence="1">
    <location>
        <begin position="7"/>
        <end position="23"/>
    </location>
</feature>
<comment type="caution">
    <text evidence="2">The sequence shown here is derived from an EMBL/GenBank/DDBJ whole genome shotgun (WGS) entry which is preliminary data.</text>
</comment>
<keyword evidence="1" id="KW-0812">Transmembrane</keyword>
<name>A0A0F9L8J1_9ZZZZ</name>
<evidence type="ECO:0000313" key="3">
    <source>
        <dbReference type="EMBL" id="KKM23876.1"/>
    </source>
</evidence>
<gene>
    <name evidence="2" type="ORF">LCGC14_1610790</name>
    <name evidence="3" type="ORF">LCGC14_1610800</name>
</gene>
<sequence>MKKENMYSALGGCCIAMASFLLTTDIITAIVVAFLIGAGILFVIYAYK</sequence>
<dbReference type="EMBL" id="LAZR01013037">
    <property type="protein sequence ID" value="KKM23875.1"/>
    <property type="molecule type" value="Genomic_DNA"/>
</dbReference>
<evidence type="ECO:0000256" key="1">
    <source>
        <dbReference type="SAM" id="Phobius"/>
    </source>
</evidence>
<dbReference type="EMBL" id="LAZR01013037">
    <property type="protein sequence ID" value="KKM23876.1"/>
    <property type="molecule type" value="Genomic_DNA"/>
</dbReference>
<keyword evidence="1" id="KW-0472">Membrane</keyword>
<dbReference type="AlphaFoldDB" id="A0A0F9L8J1"/>
<proteinExistence type="predicted"/>
<organism evidence="2">
    <name type="scientific">marine sediment metagenome</name>
    <dbReference type="NCBI Taxonomy" id="412755"/>
    <lineage>
        <taxon>unclassified sequences</taxon>
        <taxon>metagenomes</taxon>
        <taxon>ecological metagenomes</taxon>
    </lineage>
</organism>
<accession>A0A0F9L8J1</accession>
<protein>
    <submittedName>
        <fullName evidence="2">Uncharacterized protein</fullName>
    </submittedName>
</protein>
<reference evidence="2" key="1">
    <citation type="journal article" date="2015" name="Nature">
        <title>Complex archaea that bridge the gap between prokaryotes and eukaryotes.</title>
        <authorList>
            <person name="Spang A."/>
            <person name="Saw J.H."/>
            <person name="Jorgensen S.L."/>
            <person name="Zaremba-Niedzwiedzka K."/>
            <person name="Martijn J."/>
            <person name="Lind A.E."/>
            <person name="van Eijk R."/>
            <person name="Schleper C."/>
            <person name="Guy L."/>
            <person name="Ettema T.J."/>
        </authorList>
    </citation>
    <scope>NUCLEOTIDE SEQUENCE</scope>
</reference>
<feature type="transmembrane region" description="Helical" evidence="1">
    <location>
        <begin position="29"/>
        <end position="47"/>
    </location>
</feature>